<sequence length="325" mass="34640">MFKRKGQWAGVLAGMALFFAALAPGHGQTFPSQPINMIVPYAAGGSSDFVARLLAQKLGEKFGQPVVVENRAGAGATIGTGLAARKGQNGYVALLADNAQTTAPALYKNLSYDSVDDFSVVGFVGRASVMLFANSGAGIKSVQDLIERAKSRPGTITIGTGHGSPSHLITEYFQLKSGIQLSVVPYKGASLALNDLLAGHIDLVFTNPASAAPHLKGGRIVALAQTGDQRDARFPDLPTFRESGVQGFDVSYWFALLIPADTPADARQKWRQALAAVLADPEVKEKFAAAGLSPYDLDPEQARQTMREEVRQWEEVVKVAKLQTN</sequence>
<dbReference type="AlphaFoldDB" id="A0A853FUW9"/>
<dbReference type="PIRSF" id="PIRSF017082">
    <property type="entry name" value="YflP"/>
    <property type="match status" value="1"/>
</dbReference>
<gene>
    <name evidence="3" type="ORF">H0A72_03625</name>
</gene>
<dbReference type="PANTHER" id="PTHR42928:SF5">
    <property type="entry name" value="BLR1237 PROTEIN"/>
    <property type="match status" value="1"/>
</dbReference>
<dbReference type="CDD" id="cd07012">
    <property type="entry name" value="PBP2_Bug_TTT"/>
    <property type="match status" value="1"/>
</dbReference>
<dbReference type="RefSeq" id="WP_180153708.1">
    <property type="nucleotide sequence ID" value="NZ_JACCEM010000002.1"/>
</dbReference>
<evidence type="ECO:0000256" key="1">
    <source>
        <dbReference type="ARBA" id="ARBA00006987"/>
    </source>
</evidence>
<evidence type="ECO:0000313" key="3">
    <source>
        <dbReference type="EMBL" id="NYT48393.1"/>
    </source>
</evidence>
<keyword evidence="4" id="KW-1185">Reference proteome</keyword>
<dbReference type="InterPro" id="IPR042100">
    <property type="entry name" value="Bug_dom1"/>
</dbReference>
<reference evidence="3 4" key="1">
    <citation type="submission" date="2020-07" db="EMBL/GenBank/DDBJ databases">
        <title>Taxonomic revisions and descriptions of new bacterial species based on genomic comparisons in the high-G+C-content subgroup of the family Alcaligenaceae.</title>
        <authorList>
            <person name="Szabo A."/>
            <person name="Felfoldi T."/>
        </authorList>
    </citation>
    <scope>NUCLEOTIDE SEQUENCE [LARGE SCALE GENOMIC DNA]</scope>
    <source>
        <strain evidence="3 4">LMG 24012</strain>
    </source>
</reference>
<dbReference type="SUPFAM" id="SSF53850">
    <property type="entry name" value="Periplasmic binding protein-like II"/>
    <property type="match status" value="1"/>
</dbReference>
<evidence type="ECO:0000256" key="2">
    <source>
        <dbReference type="SAM" id="SignalP"/>
    </source>
</evidence>
<comment type="caution">
    <text evidence="3">The sequence shown here is derived from an EMBL/GenBank/DDBJ whole genome shotgun (WGS) entry which is preliminary data.</text>
</comment>
<feature type="chain" id="PRO_5032472247" evidence="2">
    <location>
        <begin position="24"/>
        <end position="325"/>
    </location>
</feature>
<dbReference type="Proteomes" id="UP000559809">
    <property type="component" value="Unassembled WGS sequence"/>
</dbReference>
<feature type="signal peptide" evidence="2">
    <location>
        <begin position="1"/>
        <end position="23"/>
    </location>
</feature>
<dbReference type="EMBL" id="JACCEM010000002">
    <property type="protein sequence ID" value="NYT48393.1"/>
    <property type="molecule type" value="Genomic_DNA"/>
</dbReference>
<organism evidence="3 4">
    <name type="scientific">Parapusillimonas granuli</name>
    <dbReference type="NCBI Taxonomy" id="380911"/>
    <lineage>
        <taxon>Bacteria</taxon>
        <taxon>Pseudomonadati</taxon>
        <taxon>Pseudomonadota</taxon>
        <taxon>Betaproteobacteria</taxon>
        <taxon>Burkholderiales</taxon>
        <taxon>Alcaligenaceae</taxon>
        <taxon>Parapusillimonas</taxon>
    </lineage>
</organism>
<accession>A0A853FUW9</accession>
<dbReference type="Pfam" id="PF03401">
    <property type="entry name" value="TctC"/>
    <property type="match status" value="1"/>
</dbReference>
<dbReference type="Gene3D" id="3.40.190.10">
    <property type="entry name" value="Periplasmic binding protein-like II"/>
    <property type="match status" value="1"/>
</dbReference>
<proteinExistence type="inferred from homology"/>
<evidence type="ECO:0000313" key="4">
    <source>
        <dbReference type="Proteomes" id="UP000559809"/>
    </source>
</evidence>
<dbReference type="PANTHER" id="PTHR42928">
    <property type="entry name" value="TRICARBOXYLATE-BINDING PROTEIN"/>
    <property type="match status" value="1"/>
</dbReference>
<keyword evidence="2" id="KW-0732">Signal</keyword>
<dbReference type="InterPro" id="IPR005064">
    <property type="entry name" value="BUG"/>
</dbReference>
<protein>
    <submittedName>
        <fullName evidence="3">Tripartite tricarboxylate transporter substrate binding protein</fullName>
    </submittedName>
</protein>
<dbReference type="Gene3D" id="3.40.190.150">
    <property type="entry name" value="Bordetella uptake gene, domain 1"/>
    <property type="match status" value="1"/>
</dbReference>
<name>A0A853FUW9_9BURK</name>
<comment type="similarity">
    <text evidence="1">Belongs to the UPF0065 (bug) family.</text>
</comment>